<reference evidence="2 3" key="1">
    <citation type="journal article" date="2016" name="Nat. Commun.">
        <title>Thousands of microbial genomes shed light on interconnected biogeochemical processes in an aquifer system.</title>
        <authorList>
            <person name="Anantharaman K."/>
            <person name="Brown C.T."/>
            <person name="Hug L.A."/>
            <person name="Sharon I."/>
            <person name="Castelle C.J."/>
            <person name="Probst A.J."/>
            <person name="Thomas B.C."/>
            <person name="Singh A."/>
            <person name="Wilkins M.J."/>
            <person name="Karaoz U."/>
            <person name="Brodie E.L."/>
            <person name="Williams K.H."/>
            <person name="Hubbard S.S."/>
            <person name="Banfield J.F."/>
        </authorList>
    </citation>
    <scope>NUCLEOTIDE SEQUENCE [LARGE SCALE GENOMIC DNA]</scope>
</reference>
<name>A0A1G2KVW6_9BACT</name>
<comment type="caution">
    <text evidence="2">The sequence shown here is derived from an EMBL/GenBank/DDBJ whole genome shotgun (WGS) entry which is preliminary data.</text>
</comment>
<accession>A0A1G2KVW6</accession>
<dbReference type="EMBL" id="MHQL01000017">
    <property type="protein sequence ID" value="OHA03324.1"/>
    <property type="molecule type" value="Genomic_DNA"/>
</dbReference>
<evidence type="ECO:0000313" key="3">
    <source>
        <dbReference type="Proteomes" id="UP000177811"/>
    </source>
</evidence>
<sequence>MMSETRPELNDAKLLSSRSVEWEVLKETLQKPLTVFPMSFGILGALAMATIDPIFFLLLLGGLGLGTGTFVINYFFRSDVFAQKYLSRVYAELDIRRQRAREGLERDLAECAKFGGELGRRGQDQLPELTEKFKNFRYILSQKLNEGELTFARFLGAGEQVYLGTIDNLRDVINILKSIKAIGTEYQEQLARLEKVKRPSDVEQRELTALRERKELGDRQAANIRQILALNEEALTKIDLMAANLAGTRTARGEASVDLESALAELQELADRVHQYSVSEK</sequence>
<gene>
    <name evidence="2" type="ORF">A3C16_01460</name>
</gene>
<proteinExistence type="predicted"/>
<protein>
    <submittedName>
        <fullName evidence="2">Uncharacterized protein</fullName>
    </submittedName>
</protein>
<feature type="transmembrane region" description="Helical" evidence="1">
    <location>
        <begin position="57"/>
        <end position="76"/>
    </location>
</feature>
<keyword evidence="1" id="KW-0472">Membrane</keyword>
<feature type="transmembrane region" description="Helical" evidence="1">
    <location>
        <begin position="33"/>
        <end position="51"/>
    </location>
</feature>
<keyword evidence="1" id="KW-1133">Transmembrane helix</keyword>
<dbReference type="AlphaFoldDB" id="A0A1G2KVW6"/>
<evidence type="ECO:0000256" key="1">
    <source>
        <dbReference type="SAM" id="Phobius"/>
    </source>
</evidence>
<organism evidence="2 3">
    <name type="scientific">Candidatus Sungbacteria bacterium RIFCSPHIGHO2_02_FULL_51_29</name>
    <dbReference type="NCBI Taxonomy" id="1802273"/>
    <lineage>
        <taxon>Bacteria</taxon>
        <taxon>Candidatus Sungiibacteriota</taxon>
    </lineage>
</organism>
<dbReference type="Proteomes" id="UP000177811">
    <property type="component" value="Unassembled WGS sequence"/>
</dbReference>
<evidence type="ECO:0000313" key="2">
    <source>
        <dbReference type="EMBL" id="OHA03324.1"/>
    </source>
</evidence>
<keyword evidence="1" id="KW-0812">Transmembrane</keyword>